<evidence type="ECO:0000256" key="5">
    <source>
        <dbReference type="PROSITE-ProRule" id="PRU00449"/>
    </source>
</evidence>
<dbReference type="PANTHER" id="PTHR14677">
    <property type="entry name" value="ARSENITE INDUCUBLE RNA ASSOCIATED PROTEIN AIP-1-RELATED"/>
    <property type="match status" value="1"/>
</dbReference>
<dbReference type="SUPFAM" id="SSF118310">
    <property type="entry name" value="AN1-like Zinc finger"/>
    <property type="match status" value="2"/>
</dbReference>
<dbReference type="EMBL" id="GL349450">
    <property type="protein sequence ID" value="KNC48134.1"/>
    <property type="molecule type" value="Genomic_DNA"/>
</dbReference>
<evidence type="ECO:0000259" key="6">
    <source>
        <dbReference type="PROSITE" id="PS51039"/>
    </source>
</evidence>
<dbReference type="InterPro" id="IPR000058">
    <property type="entry name" value="Znf_AN1"/>
</dbReference>
<dbReference type="InterPro" id="IPR057357">
    <property type="entry name" value="Znf-C2H2_ZFAND2A/B"/>
</dbReference>
<evidence type="ECO:0000256" key="4">
    <source>
        <dbReference type="ARBA" id="ARBA00022833"/>
    </source>
</evidence>
<dbReference type="RefSeq" id="XP_013758904.1">
    <property type="nucleotide sequence ID" value="XM_013903450.1"/>
</dbReference>
<dbReference type="STRING" id="461836.A0A0L0D711"/>
<organism evidence="7 8">
    <name type="scientific">Thecamonas trahens ATCC 50062</name>
    <dbReference type="NCBI Taxonomy" id="461836"/>
    <lineage>
        <taxon>Eukaryota</taxon>
        <taxon>Apusozoa</taxon>
        <taxon>Apusomonadida</taxon>
        <taxon>Apusomonadidae</taxon>
        <taxon>Thecamonas</taxon>
    </lineage>
</organism>
<dbReference type="GO" id="GO:0005737">
    <property type="term" value="C:cytoplasm"/>
    <property type="evidence" value="ECO:0007669"/>
    <property type="project" value="TreeGrafter"/>
</dbReference>
<gene>
    <name evidence="7" type="ORF">AMSG_11807</name>
</gene>
<accession>A0A0L0D711</accession>
<feature type="domain" description="AN1-type" evidence="6">
    <location>
        <begin position="4"/>
        <end position="52"/>
    </location>
</feature>
<evidence type="ECO:0000313" key="7">
    <source>
        <dbReference type="EMBL" id="KNC48134.1"/>
    </source>
</evidence>
<sequence length="156" mass="17305">MEFPDLGIQCALKTCKQLDFLPFVCPGCDEAFCVKHAHPRQHECPQTNDVPNRVAAMCPICSAVFPLDRAGDADEVIDGHIDRGCPPDEGFRPKVIACAKDGCKKKSSDPVVCPLCHRGFCVKHRLEFDHECERNQAILASIRASVSKRKRRCVVS</sequence>
<dbReference type="GO" id="GO:0008270">
    <property type="term" value="F:zinc ion binding"/>
    <property type="evidence" value="ECO:0007669"/>
    <property type="project" value="UniProtKB-KW"/>
</dbReference>
<keyword evidence="4" id="KW-0862">Zinc</keyword>
<dbReference type="PROSITE" id="PS51039">
    <property type="entry name" value="ZF_AN1"/>
    <property type="match status" value="1"/>
</dbReference>
<dbReference type="InterPro" id="IPR035896">
    <property type="entry name" value="AN1-like_Znf"/>
</dbReference>
<proteinExistence type="predicted"/>
<dbReference type="AlphaFoldDB" id="A0A0L0D711"/>
<dbReference type="SMART" id="SM00154">
    <property type="entry name" value="ZnF_AN1"/>
    <property type="match status" value="2"/>
</dbReference>
<keyword evidence="8" id="KW-1185">Reference proteome</keyword>
<evidence type="ECO:0000256" key="1">
    <source>
        <dbReference type="ARBA" id="ARBA00022723"/>
    </source>
</evidence>
<evidence type="ECO:0000313" key="8">
    <source>
        <dbReference type="Proteomes" id="UP000054408"/>
    </source>
</evidence>
<dbReference type="Gene3D" id="4.10.1110.10">
    <property type="entry name" value="AN1-like Zinc finger"/>
    <property type="match status" value="2"/>
</dbReference>
<dbReference type="Pfam" id="PF25403">
    <property type="entry name" value="zf-C2H2_ZFAND2"/>
    <property type="match status" value="1"/>
</dbReference>
<dbReference type="Proteomes" id="UP000054408">
    <property type="component" value="Unassembled WGS sequence"/>
</dbReference>
<dbReference type="OrthoDB" id="431929at2759"/>
<dbReference type="OMA" id="YKSHECP"/>
<evidence type="ECO:0000256" key="2">
    <source>
        <dbReference type="ARBA" id="ARBA00022737"/>
    </source>
</evidence>
<reference evidence="7 8" key="1">
    <citation type="submission" date="2010-05" db="EMBL/GenBank/DDBJ databases">
        <title>The Genome Sequence of Thecamonas trahens ATCC 50062.</title>
        <authorList>
            <consortium name="The Broad Institute Genome Sequencing Platform"/>
            <person name="Russ C."/>
            <person name="Cuomo C."/>
            <person name="Shea T."/>
            <person name="Young S.K."/>
            <person name="Zeng Q."/>
            <person name="Koehrsen M."/>
            <person name="Haas B."/>
            <person name="Borodovsky M."/>
            <person name="Guigo R."/>
            <person name="Alvarado L."/>
            <person name="Berlin A."/>
            <person name="Bochicchio J."/>
            <person name="Borenstein D."/>
            <person name="Chapman S."/>
            <person name="Chen Z."/>
            <person name="Freedman E."/>
            <person name="Gellesch M."/>
            <person name="Goldberg J."/>
            <person name="Griggs A."/>
            <person name="Gujja S."/>
            <person name="Heilman E."/>
            <person name="Heiman D."/>
            <person name="Hepburn T."/>
            <person name="Howarth C."/>
            <person name="Jen D."/>
            <person name="Larson L."/>
            <person name="Mehta T."/>
            <person name="Park D."/>
            <person name="Pearson M."/>
            <person name="Roberts A."/>
            <person name="Saif S."/>
            <person name="Shenoy N."/>
            <person name="Sisk P."/>
            <person name="Stolte C."/>
            <person name="Sykes S."/>
            <person name="Thomson T."/>
            <person name="Walk T."/>
            <person name="White J."/>
            <person name="Yandava C."/>
            <person name="Burger G."/>
            <person name="Gray M.W."/>
            <person name="Holland P.W.H."/>
            <person name="King N."/>
            <person name="Lang F.B.F."/>
            <person name="Roger A.J."/>
            <person name="Ruiz-Trillo I."/>
            <person name="Lander E."/>
            <person name="Nusbaum C."/>
        </authorList>
    </citation>
    <scope>NUCLEOTIDE SEQUENCE [LARGE SCALE GENOMIC DNA]</scope>
    <source>
        <strain evidence="7 8">ATCC 50062</strain>
    </source>
</reference>
<dbReference type="Pfam" id="PF01428">
    <property type="entry name" value="zf-AN1"/>
    <property type="match status" value="2"/>
</dbReference>
<dbReference type="PANTHER" id="PTHR14677:SF40">
    <property type="entry name" value="CDC48-ASSOCIATED UBIQUITIN-LIKE_ZINC FINGER PROTEIN 1"/>
    <property type="match status" value="1"/>
</dbReference>
<keyword evidence="3 5" id="KW-0863">Zinc-finger</keyword>
<name>A0A0L0D711_THETB</name>
<dbReference type="eggNOG" id="KOG3183">
    <property type="taxonomic scope" value="Eukaryota"/>
</dbReference>
<evidence type="ECO:0000256" key="3">
    <source>
        <dbReference type="ARBA" id="ARBA00022771"/>
    </source>
</evidence>
<keyword evidence="2" id="KW-0677">Repeat</keyword>
<protein>
    <recommendedName>
        <fullName evidence="6">AN1-type domain-containing protein</fullName>
    </recommendedName>
</protein>
<keyword evidence="1" id="KW-0479">Metal-binding</keyword>
<dbReference type="GeneID" id="25569722"/>